<gene>
    <name evidence="3" type="ORF">UX27_C0001G0002</name>
</gene>
<dbReference type="SUPFAM" id="SSF52540">
    <property type="entry name" value="P-loop containing nucleoside triphosphate hydrolases"/>
    <property type="match status" value="1"/>
</dbReference>
<dbReference type="EMBL" id="LCLO01000001">
    <property type="protein sequence ID" value="KKU19712.1"/>
    <property type="molecule type" value="Genomic_DNA"/>
</dbReference>
<dbReference type="Proteomes" id="UP000034644">
    <property type="component" value="Unassembled WGS sequence"/>
</dbReference>
<dbReference type="PANTHER" id="PTHR43977">
    <property type="entry name" value="STRUCTURAL MAINTENANCE OF CHROMOSOMES PROTEIN 3"/>
    <property type="match status" value="1"/>
</dbReference>
<accession>A0A0G1NHA2</accession>
<protein>
    <submittedName>
        <fullName evidence="3">Chromosome partition protein Smc</fullName>
    </submittedName>
</protein>
<feature type="coiled-coil region" evidence="1">
    <location>
        <begin position="468"/>
        <end position="524"/>
    </location>
</feature>
<feature type="coiled-coil region" evidence="1">
    <location>
        <begin position="167"/>
        <end position="194"/>
    </location>
</feature>
<evidence type="ECO:0000313" key="3">
    <source>
        <dbReference type="EMBL" id="KKU19712.1"/>
    </source>
</evidence>
<reference evidence="3 4" key="1">
    <citation type="journal article" date="2015" name="Nature">
        <title>rRNA introns, odd ribosomes, and small enigmatic genomes across a large radiation of phyla.</title>
        <authorList>
            <person name="Brown C.T."/>
            <person name="Hug L.A."/>
            <person name="Thomas B.C."/>
            <person name="Sharon I."/>
            <person name="Castelle C.J."/>
            <person name="Singh A."/>
            <person name="Wilkins M.J."/>
            <person name="Williams K.H."/>
            <person name="Banfield J.F."/>
        </authorList>
    </citation>
    <scope>NUCLEOTIDE SEQUENCE [LARGE SCALE GENOMIC DNA]</scope>
</reference>
<dbReference type="Pfam" id="PF02463">
    <property type="entry name" value="SMC_N"/>
    <property type="match status" value="1"/>
</dbReference>
<feature type="domain" description="RecF/RecN/SMC N-terminal" evidence="2">
    <location>
        <begin position="2"/>
        <end position="730"/>
    </location>
</feature>
<sequence length="742" mass="85128">MYLKKLELFGFKSFAVKTALEFNKGITAIVGPNGSGKSNVADALRWVLGEQSMKNIRTKKGEDLIFAGSPQKPQMGKAQVSLYLDNADGFFPVAFSEIEISRKIFRDGTSEYVLNKNLVRLKEIVEFLATAHLGVKGFNVVNQGAADAILNASPQEKREIIEEALGLREYQLKKADAQHKLEGTKINLDKARALIAEIEPHLRYLARQVKKFQKREEIAEELKKTAKDYFSEFFLNLKKERQEAESQRDEAKTIFDRFKKEMEELEARVKEEESRLPNFFQTFTEFEEKLRGVEQSKSREERELGRIEGLMEADREARIKDKESRIKEQKVQLNISEVKESLNQVRQELRHLLSFDSLELIKEKIAAALAIFEKRFAGILELEKKEEEKGPSEEPEANPVLSAKKEEIQKKLATLKEEAEKIQQNIVELRTKERHGKEQFFNLKMLLDKKRREASEPEGKTGFWEIEFEKLQLREADLKQKLAEAELTFEDLNSQSISAAGASKEELEMRMAKLKRELGEIGAIDTEVTKEHQEVSQRHEFLTVQLGDLEKSIGSLNVLIVDLEEKIEKEFSSALVNINGEFDKYFKLMFGGGKAEIKPFRIVHKTKEIELPDTEEMTEVEEGIEKERELGLEIKVDLPRKHVRDIHAMSGGERALTSIALLFGIISVSPPPFLILDEIDAHLDESNSQRFGKMLRELGQKTQFIVITHNRETMKQSNVLYGVTMEEGCSKLLSLKFEEKMV</sequence>
<evidence type="ECO:0000259" key="2">
    <source>
        <dbReference type="Pfam" id="PF02463"/>
    </source>
</evidence>
<feature type="coiled-coil region" evidence="1">
    <location>
        <begin position="234"/>
        <end position="303"/>
    </location>
</feature>
<organism evidence="3 4">
    <name type="scientific">Candidatus Azambacteria bacterium GW2011_GWA2_45_90</name>
    <dbReference type="NCBI Taxonomy" id="1618614"/>
    <lineage>
        <taxon>Bacteria</taxon>
        <taxon>Candidatus Azamiibacteriota</taxon>
    </lineage>
</organism>
<proteinExistence type="predicted"/>
<feature type="coiled-coil region" evidence="1">
    <location>
        <begin position="398"/>
        <end position="432"/>
    </location>
</feature>
<evidence type="ECO:0000313" key="4">
    <source>
        <dbReference type="Proteomes" id="UP000034644"/>
    </source>
</evidence>
<dbReference type="Gene3D" id="3.40.50.300">
    <property type="entry name" value="P-loop containing nucleotide triphosphate hydrolases"/>
    <property type="match status" value="2"/>
</dbReference>
<dbReference type="InterPro" id="IPR003395">
    <property type="entry name" value="RecF/RecN/SMC_N"/>
</dbReference>
<dbReference type="InterPro" id="IPR027417">
    <property type="entry name" value="P-loop_NTPase"/>
</dbReference>
<dbReference type="AlphaFoldDB" id="A0A0G1NHA2"/>
<evidence type="ECO:0000256" key="1">
    <source>
        <dbReference type="SAM" id="Coils"/>
    </source>
</evidence>
<comment type="caution">
    <text evidence="3">The sequence shown here is derived from an EMBL/GenBank/DDBJ whole genome shotgun (WGS) entry which is preliminary data.</text>
</comment>
<dbReference type="PATRIC" id="fig|1618614.3.peg.2"/>
<name>A0A0G1NHA2_9BACT</name>
<keyword evidence="1" id="KW-0175">Coiled coil</keyword>